<proteinExistence type="predicted"/>
<dbReference type="AlphaFoldDB" id="A0AAW2TFB3"/>
<organism evidence="1">
    <name type="scientific">Sesamum latifolium</name>
    <dbReference type="NCBI Taxonomy" id="2727402"/>
    <lineage>
        <taxon>Eukaryota</taxon>
        <taxon>Viridiplantae</taxon>
        <taxon>Streptophyta</taxon>
        <taxon>Embryophyta</taxon>
        <taxon>Tracheophyta</taxon>
        <taxon>Spermatophyta</taxon>
        <taxon>Magnoliopsida</taxon>
        <taxon>eudicotyledons</taxon>
        <taxon>Gunneridae</taxon>
        <taxon>Pentapetalae</taxon>
        <taxon>asterids</taxon>
        <taxon>lamiids</taxon>
        <taxon>Lamiales</taxon>
        <taxon>Pedaliaceae</taxon>
        <taxon>Sesamum</taxon>
    </lineage>
</organism>
<sequence length="64" mass="7546">MARNLWNSKANREGLPMVMSIRIWHDRWVPREYMFKVISPPSILDRHATISQLISDRVGNGRKI</sequence>
<protein>
    <submittedName>
        <fullName evidence="1">Uncharacterized protein</fullName>
    </submittedName>
</protein>
<evidence type="ECO:0000313" key="1">
    <source>
        <dbReference type="EMBL" id="KAL0402226.1"/>
    </source>
</evidence>
<gene>
    <name evidence="1" type="ORF">Slati_4252500</name>
</gene>
<name>A0AAW2TFB3_9LAMI</name>
<reference evidence="1" key="1">
    <citation type="submission" date="2020-06" db="EMBL/GenBank/DDBJ databases">
        <authorList>
            <person name="Li T."/>
            <person name="Hu X."/>
            <person name="Zhang T."/>
            <person name="Song X."/>
            <person name="Zhang H."/>
            <person name="Dai N."/>
            <person name="Sheng W."/>
            <person name="Hou X."/>
            <person name="Wei L."/>
        </authorList>
    </citation>
    <scope>NUCLEOTIDE SEQUENCE</scope>
    <source>
        <strain evidence="1">KEN1</strain>
        <tissue evidence="1">Leaf</tissue>
    </source>
</reference>
<comment type="caution">
    <text evidence="1">The sequence shown here is derived from an EMBL/GenBank/DDBJ whole genome shotgun (WGS) entry which is preliminary data.</text>
</comment>
<accession>A0AAW2TFB3</accession>
<dbReference type="EMBL" id="JACGWN010000015">
    <property type="protein sequence ID" value="KAL0402226.1"/>
    <property type="molecule type" value="Genomic_DNA"/>
</dbReference>
<reference evidence="1" key="2">
    <citation type="journal article" date="2024" name="Plant">
        <title>Genomic evolution and insights into agronomic trait innovations of Sesamum species.</title>
        <authorList>
            <person name="Miao H."/>
            <person name="Wang L."/>
            <person name="Qu L."/>
            <person name="Liu H."/>
            <person name="Sun Y."/>
            <person name="Le M."/>
            <person name="Wang Q."/>
            <person name="Wei S."/>
            <person name="Zheng Y."/>
            <person name="Lin W."/>
            <person name="Duan Y."/>
            <person name="Cao H."/>
            <person name="Xiong S."/>
            <person name="Wang X."/>
            <person name="Wei L."/>
            <person name="Li C."/>
            <person name="Ma Q."/>
            <person name="Ju M."/>
            <person name="Zhao R."/>
            <person name="Li G."/>
            <person name="Mu C."/>
            <person name="Tian Q."/>
            <person name="Mei H."/>
            <person name="Zhang T."/>
            <person name="Gao T."/>
            <person name="Zhang H."/>
        </authorList>
    </citation>
    <scope>NUCLEOTIDE SEQUENCE</scope>
    <source>
        <strain evidence="1">KEN1</strain>
    </source>
</reference>